<feature type="domain" description="Ubiquitin-like protease family profile" evidence="4">
    <location>
        <begin position="29"/>
        <end position="233"/>
    </location>
</feature>
<dbReference type="Pfam" id="PF02902">
    <property type="entry name" value="Peptidase_C48"/>
    <property type="match status" value="1"/>
</dbReference>
<dbReference type="InterPro" id="IPR003653">
    <property type="entry name" value="Peptidase_C48_C"/>
</dbReference>
<evidence type="ECO:0000256" key="1">
    <source>
        <dbReference type="ARBA" id="ARBA00005234"/>
    </source>
</evidence>
<comment type="caution">
    <text evidence="5">The sequence shown here is derived from an EMBL/GenBank/DDBJ whole genome shotgun (WGS) entry which is preliminary data.</text>
</comment>
<evidence type="ECO:0000256" key="2">
    <source>
        <dbReference type="ARBA" id="ARBA00022670"/>
    </source>
</evidence>
<organism evidence="5 6">
    <name type="scientific">Vitis vinifera</name>
    <name type="common">Grape</name>
    <dbReference type="NCBI Taxonomy" id="29760"/>
    <lineage>
        <taxon>Eukaryota</taxon>
        <taxon>Viridiplantae</taxon>
        <taxon>Streptophyta</taxon>
        <taxon>Embryophyta</taxon>
        <taxon>Tracheophyta</taxon>
        <taxon>Spermatophyta</taxon>
        <taxon>Magnoliopsida</taxon>
        <taxon>eudicotyledons</taxon>
        <taxon>Gunneridae</taxon>
        <taxon>Pentapetalae</taxon>
        <taxon>rosids</taxon>
        <taxon>Vitales</taxon>
        <taxon>Vitaceae</taxon>
        <taxon>Viteae</taxon>
        <taxon>Vitis</taxon>
    </lineage>
</organism>
<evidence type="ECO:0000256" key="3">
    <source>
        <dbReference type="ARBA" id="ARBA00022801"/>
    </source>
</evidence>
<dbReference type="GO" id="GO:0008234">
    <property type="term" value="F:cysteine-type peptidase activity"/>
    <property type="evidence" value="ECO:0007669"/>
    <property type="project" value="InterPro"/>
</dbReference>
<dbReference type="Gene3D" id="3.40.395.10">
    <property type="entry name" value="Adenoviral Proteinase, Chain A"/>
    <property type="match status" value="1"/>
</dbReference>
<evidence type="ECO:0000313" key="5">
    <source>
        <dbReference type="EMBL" id="RVW19667.1"/>
    </source>
</evidence>
<evidence type="ECO:0000259" key="4">
    <source>
        <dbReference type="PROSITE" id="PS50600"/>
    </source>
</evidence>
<protein>
    <recommendedName>
        <fullName evidence="4">Ubiquitin-like protease family profile domain-containing protein</fullName>
    </recommendedName>
</protein>
<accession>A0A438C8T5</accession>
<evidence type="ECO:0000313" key="6">
    <source>
        <dbReference type="Proteomes" id="UP000288805"/>
    </source>
</evidence>
<dbReference type="Proteomes" id="UP000288805">
    <property type="component" value="Unassembled WGS sequence"/>
</dbReference>
<dbReference type="AlphaFoldDB" id="A0A438C8T5"/>
<reference evidence="5 6" key="1">
    <citation type="journal article" date="2018" name="PLoS Genet.">
        <title>Population sequencing reveals clonal diversity and ancestral inbreeding in the grapevine cultivar Chardonnay.</title>
        <authorList>
            <person name="Roach M.J."/>
            <person name="Johnson D.L."/>
            <person name="Bohlmann J."/>
            <person name="van Vuuren H.J."/>
            <person name="Jones S.J."/>
            <person name="Pretorius I.S."/>
            <person name="Schmidt S.A."/>
            <person name="Borneman A.R."/>
        </authorList>
    </citation>
    <scope>NUCLEOTIDE SEQUENCE [LARGE SCALE GENOMIC DNA]</scope>
    <source>
        <strain evidence="6">cv. Chardonnay</strain>
        <tissue evidence="5">Leaf</tissue>
    </source>
</reference>
<gene>
    <name evidence="5" type="ORF">CK203_116693</name>
</gene>
<keyword evidence="3" id="KW-0378">Hydrolase</keyword>
<dbReference type="GO" id="GO:0006508">
    <property type="term" value="P:proteolysis"/>
    <property type="evidence" value="ECO:0007669"/>
    <property type="project" value="UniProtKB-KW"/>
</dbReference>
<dbReference type="SUPFAM" id="SSF54001">
    <property type="entry name" value="Cysteine proteinases"/>
    <property type="match status" value="1"/>
</dbReference>
<dbReference type="PROSITE" id="PS50600">
    <property type="entry name" value="ULP_PROTEASE"/>
    <property type="match status" value="1"/>
</dbReference>
<sequence length="233" mass="26691">MSMYDPTLQIFPYYRSYPIQLMIELNVVILVLTTQVGSIATKNCYLLTPSIALTLLAIDDATEVVDVFIDFYNSRMHMDRVVCDFALIEDGDPSEVLCHMHGMYITRDGLSSLNGGRWVNSVFVLANLHPKARKQEIFKRCRMFIHVDILGHDLAISDMLFIPICENNHWHVHVINIPTMRVKILSSLPLRRGNNISDSTRRLSLAIEKALHTHEIHLNVEVSRFVHVQPDLV</sequence>
<comment type="similarity">
    <text evidence="1">Belongs to the peptidase C48 family.</text>
</comment>
<proteinExistence type="inferred from homology"/>
<dbReference type="InterPro" id="IPR038765">
    <property type="entry name" value="Papain-like_cys_pep_sf"/>
</dbReference>
<name>A0A438C8T5_VITVI</name>
<dbReference type="EMBL" id="QGNW01002449">
    <property type="protein sequence ID" value="RVW19667.1"/>
    <property type="molecule type" value="Genomic_DNA"/>
</dbReference>
<keyword evidence="2" id="KW-0645">Protease</keyword>